<dbReference type="InterPro" id="IPR000281">
    <property type="entry name" value="HTH_RpiR"/>
</dbReference>
<evidence type="ECO:0000256" key="4">
    <source>
        <dbReference type="SAM" id="MobiDB-lite"/>
    </source>
</evidence>
<evidence type="ECO:0000256" key="2">
    <source>
        <dbReference type="ARBA" id="ARBA00023125"/>
    </source>
</evidence>
<dbReference type="PROSITE" id="PS51071">
    <property type="entry name" value="HTH_RPIR"/>
    <property type="match status" value="1"/>
</dbReference>
<proteinExistence type="predicted"/>
<dbReference type="PROSITE" id="PS51464">
    <property type="entry name" value="SIS"/>
    <property type="match status" value="1"/>
</dbReference>
<dbReference type="AlphaFoldDB" id="A0A2U8HJC0"/>
<dbReference type="EMBL" id="CP022190">
    <property type="protein sequence ID" value="AWI85116.1"/>
    <property type="molecule type" value="Genomic_DNA"/>
</dbReference>
<organism evidence="7 8">
    <name type="scientific">Alloyangia pacifica</name>
    <dbReference type="NCBI Taxonomy" id="311180"/>
    <lineage>
        <taxon>Bacteria</taxon>
        <taxon>Pseudomonadati</taxon>
        <taxon>Pseudomonadota</taxon>
        <taxon>Alphaproteobacteria</taxon>
        <taxon>Rhodobacterales</taxon>
        <taxon>Roseobacteraceae</taxon>
        <taxon>Alloyangia</taxon>
    </lineage>
</organism>
<evidence type="ECO:0000313" key="7">
    <source>
        <dbReference type="EMBL" id="AWI85116.1"/>
    </source>
</evidence>
<sequence length="318" mass="34434">MRRVKLNNTNVSRLPTPRPKSKPLRVKTREAELPTASSLDDLARALRQLGRSGTPRVAALARWASDQPEEIALNSVRSLAERSGANANTVVRLSQALGFAGYEACRNAFQDALRQGGEFYGKRAGELSGRDSASVLDAIREAGHRNLESAFTPESRVAIDKAARIMLEARQVYVVGVRSCYAIADYLGYTARMAFDNFAPRAGTPGDIRDRIALAGPGDVVLSISFRHYSVETIAAHDLALRQGARTVAITDDPRGPLARGTEVVMLPEMHGPQPLPSMIGAFALAEALVASMVVQSDRALGNITRFEQRLHEAGAYL</sequence>
<feature type="compositionally biased region" description="Polar residues" evidence="4">
    <location>
        <begin position="1"/>
        <end position="13"/>
    </location>
</feature>
<accession>A0A2U8HJC0</accession>
<dbReference type="GO" id="GO:0003700">
    <property type="term" value="F:DNA-binding transcription factor activity"/>
    <property type="evidence" value="ECO:0007669"/>
    <property type="project" value="InterPro"/>
</dbReference>
<dbReference type="PANTHER" id="PTHR30514">
    <property type="entry name" value="GLUCOKINASE"/>
    <property type="match status" value="1"/>
</dbReference>
<dbReference type="InterPro" id="IPR035472">
    <property type="entry name" value="RpiR-like_SIS"/>
</dbReference>
<dbReference type="Proteomes" id="UP000244915">
    <property type="component" value="Chromosome 2"/>
</dbReference>
<keyword evidence="3" id="KW-0804">Transcription</keyword>
<dbReference type="InterPro" id="IPR009057">
    <property type="entry name" value="Homeodomain-like_sf"/>
</dbReference>
<feature type="domain" description="SIS" evidence="6">
    <location>
        <begin position="162"/>
        <end position="300"/>
    </location>
</feature>
<dbReference type="CDD" id="cd05013">
    <property type="entry name" value="SIS_RpiR"/>
    <property type="match status" value="1"/>
</dbReference>
<dbReference type="Pfam" id="PF01380">
    <property type="entry name" value="SIS"/>
    <property type="match status" value="1"/>
</dbReference>
<dbReference type="SUPFAM" id="SSF46689">
    <property type="entry name" value="Homeodomain-like"/>
    <property type="match status" value="1"/>
</dbReference>
<feature type="region of interest" description="Disordered" evidence="4">
    <location>
        <begin position="1"/>
        <end position="32"/>
    </location>
</feature>
<dbReference type="GO" id="GO:1901135">
    <property type="term" value="P:carbohydrate derivative metabolic process"/>
    <property type="evidence" value="ECO:0007669"/>
    <property type="project" value="InterPro"/>
</dbReference>
<evidence type="ECO:0000259" key="6">
    <source>
        <dbReference type="PROSITE" id="PS51464"/>
    </source>
</evidence>
<evidence type="ECO:0000259" key="5">
    <source>
        <dbReference type="PROSITE" id="PS51071"/>
    </source>
</evidence>
<dbReference type="InterPro" id="IPR046348">
    <property type="entry name" value="SIS_dom_sf"/>
</dbReference>
<reference evidence="7 8" key="1">
    <citation type="submission" date="2017-06" db="EMBL/GenBank/DDBJ databases">
        <title>Yangia sp. YSBP01 complete genome sequence.</title>
        <authorList>
            <person name="Woo J.-H."/>
            <person name="Kim H.-S."/>
        </authorList>
    </citation>
    <scope>NUCLEOTIDE SEQUENCE [LARGE SCALE GENOMIC DNA]</scope>
    <source>
        <strain evidence="7 8">YSBP01</strain>
    </source>
</reference>
<dbReference type="PANTHER" id="PTHR30514:SF18">
    <property type="entry name" value="RPIR-FAMILY TRANSCRIPTIONAL REGULATOR"/>
    <property type="match status" value="1"/>
</dbReference>
<name>A0A2U8HJC0_9RHOB</name>
<feature type="domain" description="HTH rpiR-type" evidence="5">
    <location>
        <begin position="40"/>
        <end position="116"/>
    </location>
</feature>
<gene>
    <name evidence="7" type="ORF">CEW88_15255</name>
</gene>
<dbReference type="Gene3D" id="1.10.10.10">
    <property type="entry name" value="Winged helix-like DNA-binding domain superfamily/Winged helix DNA-binding domain"/>
    <property type="match status" value="1"/>
</dbReference>
<evidence type="ECO:0000256" key="1">
    <source>
        <dbReference type="ARBA" id="ARBA00023015"/>
    </source>
</evidence>
<dbReference type="InterPro" id="IPR036388">
    <property type="entry name" value="WH-like_DNA-bd_sf"/>
</dbReference>
<dbReference type="SUPFAM" id="SSF53697">
    <property type="entry name" value="SIS domain"/>
    <property type="match status" value="1"/>
</dbReference>
<dbReference type="KEGG" id="ypac:CEW88_15255"/>
<keyword evidence="1" id="KW-0805">Transcription regulation</keyword>
<dbReference type="GO" id="GO:0003677">
    <property type="term" value="F:DNA binding"/>
    <property type="evidence" value="ECO:0007669"/>
    <property type="project" value="UniProtKB-KW"/>
</dbReference>
<dbReference type="InterPro" id="IPR047640">
    <property type="entry name" value="RpiR-like"/>
</dbReference>
<dbReference type="GO" id="GO:0097367">
    <property type="term" value="F:carbohydrate derivative binding"/>
    <property type="evidence" value="ECO:0007669"/>
    <property type="project" value="InterPro"/>
</dbReference>
<protein>
    <submittedName>
        <fullName evidence="7">RpiR family transcriptional regulator</fullName>
    </submittedName>
</protein>
<keyword evidence="2" id="KW-0238">DNA-binding</keyword>
<dbReference type="InterPro" id="IPR001347">
    <property type="entry name" value="SIS_dom"/>
</dbReference>
<dbReference type="Gene3D" id="3.40.50.10490">
    <property type="entry name" value="Glucose-6-phosphate isomerase like protein, domain 1"/>
    <property type="match status" value="1"/>
</dbReference>
<evidence type="ECO:0000313" key="8">
    <source>
        <dbReference type="Proteomes" id="UP000244915"/>
    </source>
</evidence>
<evidence type="ECO:0000256" key="3">
    <source>
        <dbReference type="ARBA" id="ARBA00023163"/>
    </source>
</evidence>